<dbReference type="RefSeq" id="WP_067363093.1">
    <property type="nucleotide sequence ID" value="NZ_JBIUBN010000030.1"/>
</dbReference>
<gene>
    <name evidence="1" type="ORF">AWW66_09865</name>
</gene>
<evidence type="ECO:0000313" key="2">
    <source>
        <dbReference type="Proteomes" id="UP000070620"/>
    </source>
</evidence>
<proteinExistence type="predicted"/>
<sequence>MTRLEESGHPTDRFTAASRTVRAHADGGVCPACPADGPCPQQTWAVRQLADHPGGRLLLHQLGIPSDESVSIQEGPLR</sequence>
<keyword evidence="2" id="KW-1185">Reference proteome</keyword>
<organism evidence="1 2">
    <name type="scientific">Micromonospora rosaria</name>
    <dbReference type="NCBI Taxonomy" id="47874"/>
    <lineage>
        <taxon>Bacteria</taxon>
        <taxon>Bacillati</taxon>
        <taxon>Actinomycetota</taxon>
        <taxon>Actinomycetes</taxon>
        <taxon>Micromonosporales</taxon>
        <taxon>Micromonosporaceae</taxon>
        <taxon>Micromonospora</taxon>
    </lineage>
</organism>
<comment type="caution">
    <text evidence="1">The sequence shown here is derived from an EMBL/GenBank/DDBJ whole genome shotgun (WGS) entry which is preliminary data.</text>
</comment>
<dbReference type="AlphaFoldDB" id="A0A136PVE1"/>
<dbReference type="Proteomes" id="UP000070620">
    <property type="component" value="Unassembled WGS sequence"/>
</dbReference>
<reference evidence="1 2" key="1">
    <citation type="submission" date="2016-01" db="EMBL/GenBank/DDBJ databases">
        <title>Whole genome sequence and analysis of Micromonospora rosaria DSM 803, which can produce antibacterial substance rosamicin.</title>
        <authorList>
            <person name="Yang H."/>
            <person name="He X."/>
            <person name="Zhu D."/>
        </authorList>
    </citation>
    <scope>NUCLEOTIDE SEQUENCE [LARGE SCALE GENOMIC DNA]</scope>
    <source>
        <strain evidence="1 2">DSM 803</strain>
    </source>
</reference>
<accession>A0A136PVE1</accession>
<dbReference type="EMBL" id="LRQV01000025">
    <property type="protein sequence ID" value="KXK62136.1"/>
    <property type="molecule type" value="Genomic_DNA"/>
</dbReference>
<name>A0A136PVE1_9ACTN</name>
<protein>
    <submittedName>
        <fullName evidence="1">Uncharacterized protein</fullName>
    </submittedName>
</protein>
<evidence type="ECO:0000313" key="1">
    <source>
        <dbReference type="EMBL" id="KXK62136.1"/>
    </source>
</evidence>
<dbReference type="OrthoDB" id="3388546at2"/>